<proteinExistence type="predicted"/>
<dbReference type="Proteomes" id="UP000216779">
    <property type="component" value="Unassembled WGS sequence"/>
</dbReference>
<organism evidence="1 2">
    <name type="scientific">Acidithiobacillus ferrivorans</name>
    <dbReference type="NCBI Taxonomy" id="160808"/>
    <lineage>
        <taxon>Bacteria</taxon>
        <taxon>Pseudomonadati</taxon>
        <taxon>Pseudomonadota</taxon>
        <taxon>Acidithiobacillia</taxon>
        <taxon>Acidithiobacillales</taxon>
        <taxon>Acidithiobacillaceae</taxon>
        <taxon>Acidithiobacillus</taxon>
    </lineage>
</organism>
<sequence>MSDLRKTLASLSSAEDFLKFLNIDYD</sequence>
<protein>
    <submittedName>
        <fullName evidence="1">Nitrogen fixation protein NifW</fullName>
    </submittedName>
</protein>
<comment type="caution">
    <text evidence="1">The sequence shown here is derived from an EMBL/GenBank/DDBJ whole genome shotgun (WGS) entry which is preliminary data.</text>
</comment>
<dbReference type="AlphaFoldDB" id="A0A257SMQ0"/>
<accession>A0A257SMQ0</accession>
<evidence type="ECO:0000313" key="2">
    <source>
        <dbReference type="Proteomes" id="UP000216779"/>
    </source>
</evidence>
<gene>
    <name evidence="1" type="ORF">B7Z70_11765</name>
</gene>
<feature type="non-terminal residue" evidence="1">
    <location>
        <position position="26"/>
    </location>
</feature>
<name>A0A257SMQ0_9PROT</name>
<dbReference type="EMBL" id="NCBC01000548">
    <property type="protein sequence ID" value="OYV74533.1"/>
    <property type="molecule type" value="Genomic_DNA"/>
</dbReference>
<reference evidence="1 2" key="1">
    <citation type="submission" date="2017-03" db="EMBL/GenBank/DDBJ databases">
        <title>Lifting the veil on microbial sulfur biogeochemistry in mining wastewaters.</title>
        <authorList>
            <person name="Kantor R.S."/>
            <person name="Colenbrander Nelson T."/>
            <person name="Marshall S."/>
            <person name="Bennett D."/>
            <person name="Apte S."/>
            <person name="Camacho D."/>
            <person name="Thomas B.C."/>
            <person name="Warren L.A."/>
            <person name="Banfield J.F."/>
        </authorList>
    </citation>
    <scope>NUCLEOTIDE SEQUENCE [LARGE SCALE GENOMIC DNA]</scope>
    <source>
        <strain evidence="1">21-59-9</strain>
    </source>
</reference>
<evidence type="ECO:0000313" key="1">
    <source>
        <dbReference type="EMBL" id="OYV74533.1"/>
    </source>
</evidence>